<evidence type="ECO:0000313" key="2">
    <source>
        <dbReference type="Proteomes" id="UP000662200"/>
    </source>
</evidence>
<evidence type="ECO:0000313" key="1">
    <source>
        <dbReference type="EMBL" id="GGK32167.1"/>
    </source>
</evidence>
<gene>
    <name evidence="1" type="ORF">GCM10010124_26190</name>
</gene>
<dbReference type="RefSeq" id="WP_189114568.1">
    <property type="nucleotide sequence ID" value="NZ_BMQC01000008.1"/>
</dbReference>
<accession>A0A8J3FK88</accession>
<sequence>MSTFVALNVTTWVAGYDMTGDTNKTKLDAGHDPQDATTMTCVARVRRAGLRTVEGSVEGYWQAGTGSVDEAAITGLGGLQVVTHTPTGTVGDVSYSYQARALKYEMFGAVGEMVPFALETHGARGNGTLSVGAVRGRVLAAKGNISATGVVGAAYELGAVGAGQHLYATVHTFAIGTSFTLVIESDADNTFASATTRMTVGSITAAGGTWGVRVAGPVTDTWWRARVTAASGTSTIAVTAGIR</sequence>
<comment type="caution">
    <text evidence="1">The sequence shown here is derived from an EMBL/GenBank/DDBJ whole genome shotgun (WGS) entry which is preliminary data.</text>
</comment>
<reference evidence="1" key="2">
    <citation type="submission" date="2020-09" db="EMBL/GenBank/DDBJ databases">
        <authorList>
            <person name="Sun Q."/>
            <person name="Ohkuma M."/>
        </authorList>
    </citation>
    <scope>NUCLEOTIDE SEQUENCE</scope>
    <source>
        <strain evidence="1">JCM 3091</strain>
    </source>
</reference>
<dbReference type="EMBL" id="BMQC01000008">
    <property type="protein sequence ID" value="GGK32167.1"/>
    <property type="molecule type" value="Genomic_DNA"/>
</dbReference>
<organism evidence="1 2">
    <name type="scientific">Pilimelia terevasa</name>
    <dbReference type="NCBI Taxonomy" id="53372"/>
    <lineage>
        <taxon>Bacteria</taxon>
        <taxon>Bacillati</taxon>
        <taxon>Actinomycetota</taxon>
        <taxon>Actinomycetes</taxon>
        <taxon>Micromonosporales</taxon>
        <taxon>Micromonosporaceae</taxon>
        <taxon>Pilimelia</taxon>
    </lineage>
</organism>
<dbReference type="Proteomes" id="UP000662200">
    <property type="component" value="Unassembled WGS sequence"/>
</dbReference>
<protein>
    <submittedName>
        <fullName evidence="1">Uncharacterized protein</fullName>
    </submittedName>
</protein>
<dbReference type="AlphaFoldDB" id="A0A8J3FK88"/>
<name>A0A8J3FK88_9ACTN</name>
<proteinExistence type="predicted"/>
<keyword evidence="2" id="KW-1185">Reference proteome</keyword>
<reference evidence="1" key="1">
    <citation type="journal article" date="2014" name="Int. J. Syst. Evol. Microbiol.">
        <title>Complete genome sequence of Corynebacterium casei LMG S-19264T (=DSM 44701T), isolated from a smear-ripened cheese.</title>
        <authorList>
            <consortium name="US DOE Joint Genome Institute (JGI-PGF)"/>
            <person name="Walter F."/>
            <person name="Albersmeier A."/>
            <person name="Kalinowski J."/>
            <person name="Ruckert C."/>
        </authorList>
    </citation>
    <scope>NUCLEOTIDE SEQUENCE</scope>
    <source>
        <strain evidence="1">JCM 3091</strain>
    </source>
</reference>